<organism evidence="5 6">
    <name type="scientific">Paraconexibacter algicola</name>
    <dbReference type="NCBI Taxonomy" id="2133960"/>
    <lineage>
        <taxon>Bacteria</taxon>
        <taxon>Bacillati</taxon>
        <taxon>Actinomycetota</taxon>
        <taxon>Thermoleophilia</taxon>
        <taxon>Solirubrobacterales</taxon>
        <taxon>Paraconexibacteraceae</taxon>
        <taxon>Paraconexibacter</taxon>
    </lineage>
</organism>
<dbReference type="GO" id="GO:0009103">
    <property type="term" value="P:lipopolysaccharide biosynthetic process"/>
    <property type="evidence" value="ECO:0007669"/>
    <property type="project" value="TreeGrafter"/>
</dbReference>
<dbReference type="CDD" id="cd03809">
    <property type="entry name" value="GT4_MtfB-like"/>
    <property type="match status" value="1"/>
</dbReference>
<gene>
    <name evidence="5" type="ORF">C7Y72_09625</name>
</gene>
<evidence type="ECO:0000259" key="3">
    <source>
        <dbReference type="Pfam" id="PF00534"/>
    </source>
</evidence>
<keyword evidence="1" id="KW-0328">Glycosyltransferase</keyword>
<evidence type="ECO:0000259" key="4">
    <source>
        <dbReference type="Pfam" id="PF13439"/>
    </source>
</evidence>
<dbReference type="PANTHER" id="PTHR46401">
    <property type="entry name" value="GLYCOSYLTRANSFERASE WBBK-RELATED"/>
    <property type="match status" value="1"/>
</dbReference>
<dbReference type="GO" id="GO:0016757">
    <property type="term" value="F:glycosyltransferase activity"/>
    <property type="evidence" value="ECO:0007669"/>
    <property type="project" value="UniProtKB-KW"/>
</dbReference>
<sequence length="363" mass="39001">MEVAAREMLQRIDGAARAASGGTPVRLTAFVNREAAGGGWGPGVEEVVVPVNATDRKQWVWGEQRHLPPLAARAGCDVVHSLGSTAPLWGSFARVTTIHDLNYKLVPDAHFGVRGKVMGVLVPSAARRSHRIVVDAASTRDDLFEHLGTPREKVDVVPLGVSPRPAVTPRDERELRAELELGERRILLSVSAKRPHKNLLALIEAFAGLPAADRPVLVLPGYPTEHEAELRSRAAALSVADDVRFPAWLSTEDLEGLYAAADVFVFPSRYEGFGLPVLEAMARGVPVATSGVSSLGEVAGDAALQFSPDSVDDIRGAIARLLADGALRERLRAAGVARAAEFTWERTAALTFAAYERVLRDRG</sequence>
<dbReference type="OrthoDB" id="9801609at2"/>
<dbReference type="Pfam" id="PF00534">
    <property type="entry name" value="Glycos_transf_1"/>
    <property type="match status" value="1"/>
</dbReference>
<reference evidence="5 6" key="1">
    <citation type="submission" date="2018-03" db="EMBL/GenBank/DDBJ databases">
        <title>Aquarubrobacter algicola gen. nov., sp. nov., a novel actinobacterium isolated from shallow eutrophic lake during the end of cyanobacterial harmful algal blooms.</title>
        <authorList>
            <person name="Chun S.J."/>
        </authorList>
    </citation>
    <scope>NUCLEOTIDE SEQUENCE [LARGE SCALE GENOMIC DNA]</scope>
    <source>
        <strain evidence="5 6">Seoho-28</strain>
    </source>
</reference>
<comment type="caution">
    <text evidence="5">The sequence shown here is derived from an EMBL/GenBank/DDBJ whole genome shotgun (WGS) entry which is preliminary data.</text>
</comment>
<dbReference type="InterPro" id="IPR001296">
    <property type="entry name" value="Glyco_trans_1"/>
</dbReference>
<dbReference type="EMBL" id="PYYB01000001">
    <property type="protein sequence ID" value="PTL60781.1"/>
    <property type="molecule type" value="Genomic_DNA"/>
</dbReference>
<evidence type="ECO:0000256" key="1">
    <source>
        <dbReference type="ARBA" id="ARBA00022676"/>
    </source>
</evidence>
<keyword evidence="2 5" id="KW-0808">Transferase</keyword>
<dbReference type="InterPro" id="IPR028098">
    <property type="entry name" value="Glyco_trans_4-like_N"/>
</dbReference>
<dbReference type="PANTHER" id="PTHR46401:SF2">
    <property type="entry name" value="GLYCOSYLTRANSFERASE WBBK-RELATED"/>
    <property type="match status" value="1"/>
</dbReference>
<evidence type="ECO:0000313" key="5">
    <source>
        <dbReference type="EMBL" id="PTL60781.1"/>
    </source>
</evidence>
<dbReference type="AlphaFoldDB" id="A0A2T4UNH7"/>
<feature type="domain" description="Glycosyltransferase subfamily 4-like N-terminal" evidence="4">
    <location>
        <begin position="43"/>
        <end position="162"/>
    </location>
</feature>
<dbReference type="SUPFAM" id="SSF53756">
    <property type="entry name" value="UDP-Glycosyltransferase/glycogen phosphorylase"/>
    <property type="match status" value="1"/>
</dbReference>
<evidence type="ECO:0000313" key="6">
    <source>
        <dbReference type="Proteomes" id="UP000240739"/>
    </source>
</evidence>
<dbReference type="Proteomes" id="UP000240739">
    <property type="component" value="Unassembled WGS sequence"/>
</dbReference>
<keyword evidence="6" id="KW-1185">Reference proteome</keyword>
<feature type="domain" description="Glycosyl transferase family 1" evidence="3">
    <location>
        <begin position="173"/>
        <end position="335"/>
    </location>
</feature>
<protein>
    <submittedName>
        <fullName evidence="5">Glycosyltransferase family 1 protein</fullName>
    </submittedName>
</protein>
<dbReference type="Pfam" id="PF13439">
    <property type="entry name" value="Glyco_transf_4"/>
    <property type="match status" value="1"/>
</dbReference>
<proteinExistence type="predicted"/>
<accession>A0A2T4UNH7</accession>
<name>A0A2T4UNH7_9ACTN</name>
<evidence type="ECO:0000256" key="2">
    <source>
        <dbReference type="ARBA" id="ARBA00022679"/>
    </source>
</evidence>
<dbReference type="Gene3D" id="3.40.50.2000">
    <property type="entry name" value="Glycogen Phosphorylase B"/>
    <property type="match status" value="2"/>
</dbReference>